<dbReference type="EMBL" id="SRLO01000478">
    <property type="protein sequence ID" value="TNN54671.1"/>
    <property type="molecule type" value="Genomic_DNA"/>
</dbReference>
<name>A0A4Z2GN47_9TELE</name>
<evidence type="ECO:0000313" key="2">
    <source>
        <dbReference type="EMBL" id="TNN54671.1"/>
    </source>
</evidence>
<sequence length="179" mass="19006">MSSPVYSRAGSHLQVRVLSPAPAPPLPAAILITRGSSSERAGRIKGPGADLRPLSVRQPRLHLTSLWRPARPTGISRYTEAVPCGDISVPSTSPSVSSSTWDNITGESGREGPVGASPQPVRDPPQRELSPLSGCPAATSYLTAAFTWPGRLPAPLRWERLGVEGIRTESGSQLLTWGR</sequence>
<feature type="region of interest" description="Disordered" evidence="1">
    <location>
        <begin position="84"/>
        <end position="134"/>
    </location>
</feature>
<reference evidence="2 3" key="1">
    <citation type="submission" date="2019-03" db="EMBL/GenBank/DDBJ databases">
        <title>First draft genome of Liparis tanakae, snailfish: a comprehensive survey of snailfish specific genes.</title>
        <authorList>
            <person name="Kim W."/>
            <person name="Song I."/>
            <person name="Jeong J.-H."/>
            <person name="Kim D."/>
            <person name="Kim S."/>
            <person name="Ryu S."/>
            <person name="Song J.Y."/>
            <person name="Lee S.K."/>
        </authorList>
    </citation>
    <scope>NUCLEOTIDE SEQUENCE [LARGE SCALE GENOMIC DNA]</scope>
    <source>
        <tissue evidence="2">Muscle</tissue>
    </source>
</reference>
<accession>A0A4Z2GN47</accession>
<protein>
    <submittedName>
        <fullName evidence="2">Uncharacterized protein</fullName>
    </submittedName>
</protein>
<keyword evidence="3" id="KW-1185">Reference proteome</keyword>
<comment type="caution">
    <text evidence="2">The sequence shown here is derived from an EMBL/GenBank/DDBJ whole genome shotgun (WGS) entry which is preliminary data.</text>
</comment>
<evidence type="ECO:0000256" key="1">
    <source>
        <dbReference type="SAM" id="MobiDB-lite"/>
    </source>
</evidence>
<organism evidence="2 3">
    <name type="scientific">Liparis tanakae</name>
    <name type="common">Tanaka's snailfish</name>
    <dbReference type="NCBI Taxonomy" id="230148"/>
    <lineage>
        <taxon>Eukaryota</taxon>
        <taxon>Metazoa</taxon>
        <taxon>Chordata</taxon>
        <taxon>Craniata</taxon>
        <taxon>Vertebrata</taxon>
        <taxon>Euteleostomi</taxon>
        <taxon>Actinopterygii</taxon>
        <taxon>Neopterygii</taxon>
        <taxon>Teleostei</taxon>
        <taxon>Neoteleostei</taxon>
        <taxon>Acanthomorphata</taxon>
        <taxon>Eupercaria</taxon>
        <taxon>Perciformes</taxon>
        <taxon>Cottioidei</taxon>
        <taxon>Cottales</taxon>
        <taxon>Liparidae</taxon>
        <taxon>Liparis</taxon>
    </lineage>
</organism>
<dbReference type="Proteomes" id="UP000314294">
    <property type="component" value="Unassembled WGS sequence"/>
</dbReference>
<proteinExistence type="predicted"/>
<evidence type="ECO:0000313" key="3">
    <source>
        <dbReference type="Proteomes" id="UP000314294"/>
    </source>
</evidence>
<dbReference type="AlphaFoldDB" id="A0A4Z2GN47"/>
<feature type="compositionally biased region" description="Low complexity" evidence="1">
    <location>
        <begin position="88"/>
        <end position="100"/>
    </location>
</feature>
<gene>
    <name evidence="2" type="ORF">EYF80_035153</name>
</gene>